<sequence>MTKNRKKFHSCQTTEFQRTQIMENSDSQHCTEYNQSSLLHVTHHFYEEENYHSNGFPKSDTEYPPKLRLLKSNS</sequence>
<evidence type="ECO:0000256" key="1">
    <source>
        <dbReference type="SAM" id="MobiDB-lite"/>
    </source>
</evidence>
<evidence type="ECO:0000313" key="2">
    <source>
        <dbReference type="EMBL" id="AXR64360.1"/>
    </source>
</evidence>
<evidence type="ECO:0000313" key="3">
    <source>
        <dbReference type="Proteomes" id="UP000258889"/>
    </source>
</evidence>
<reference evidence="2 3" key="1">
    <citation type="submission" date="2018-06" db="EMBL/GenBank/DDBJ databases">
        <authorList>
            <person name="Tortosa P."/>
        </authorList>
    </citation>
    <scope>NUCLEOTIDE SEQUENCE [LARGE SCALE GENOMIC DNA]</scope>
    <source>
        <strain evidence="2 3">MDI222</strain>
    </source>
</reference>
<dbReference type="Proteomes" id="UP000258889">
    <property type="component" value="Chromosome i"/>
</dbReference>
<dbReference type="EMBL" id="CP030144">
    <property type="protein sequence ID" value="AXR64360.1"/>
    <property type="molecule type" value="Genomic_DNA"/>
</dbReference>
<proteinExistence type="predicted"/>
<organism evidence="2 3">
    <name type="scientific">Leptospira mayottensis</name>
    <dbReference type="NCBI Taxonomy" id="1137606"/>
    <lineage>
        <taxon>Bacteria</taxon>
        <taxon>Pseudomonadati</taxon>
        <taxon>Spirochaetota</taxon>
        <taxon>Spirochaetia</taxon>
        <taxon>Leptospirales</taxon>
        <taxon>Leptospiraceae</taxon>
        <taxon>Leptospira</taxon>
    </lineage>
</organism>
<gene>
    <name evidence="2" type="ORF">DQM28_09175</name>
</gene>
<protein>
    <submittedName>
        <fullName evidence="2">Uncharacterized protein</fullName>
    </submittedName>
</protein>
<keyword evidence="3" id="KW-1185">Reference proteome</keyword>
<name>A0ABN5NSC3_9LEPT</name>
<reference evidence="2 3" key="2">
    <citation type="submission" date="2018-09" db="EMBL/GenBank/DDBJ databases">
        <title>Complete Genome sequences of three Leptospira mayottensis isolates obtained from Tenrecid mammals endemic to the Malagasy region.</title>
        <authorList>
            <person name="Cordonin C."/>
            <person name="Toty C."/>
        </authorList>
    </citation>
    <scope>NUCLEOTIDE SEQUENCE [LARGE SCALE GENOMIC DNA]</scope>
    <source>
        <strain evidence="2 3">MDI222</strain>
    </source>
</reference>
<accession>A0ABN5NSC3</accession>
<feature type="region of interest" description="Disordered" evidence="1">
    <location>
        <begin position="52"/>
        <end position="74"/>
    </location>
</feature>